<sequence>MELPHLGKNCTLNDCNQLDFLPYKCHLCKRDFCQDHWRPEQHQCPYEQEVSDVRVPVCPLCEKPVPVNKGENPNRRIDEHIRKGCKDPGTTTDSSPAYRNVCSYSTCKTKVLVSAKCPACHKQYCLKHRFEVDHDCPKDAKPGGSSKPSRTPKLSMFNGTKPPPSNAHKESGKSKSKHCLIS</sequence>
<feature type="domain" description="AN1-type" evidence="7">
    <location>
        <begin position="96"/>
        <end position="144"/>
    </location>
</feature>
<dbReference type="PROSITE" id="PS51039">
    <property type="entry name" value="ZF_AN1"/>
    <property type="match status" value="2"/>
</dbReference>
<keyword evidence="3 5" id="KW-0863">Zinc-finger</keyword>
<evidence type="ECO:0000256" key="1">
    <source>
        <dbReference type="ARBA" id="ARBA00022723"/>
    </source>
</evidence>
<organism evidence="8 9">
    <name type="scientific">Basidiobolus ranarum</name>
    <dbReference type="NCBI Taxonomy" id="34480"/>
    <lineage>
        <taxon>Eukaryota</taxon>
        <taxon>Fungi</taxon>
        <taxon>Fungi incertae sedis</taxon>
        <taxon>Zoopagomycota</taxon>
        <taxon>Entomophthoromycotina</taxon>
        <taxon>Basidiobolomycetes</taxon>
        <taxon>Basidiobolales</taxon>
        <taxon>Basidiobolaceae</taxon>
        <taxon>Basidiobolus</taxon>
    </lineage>
</organism>
<evidence type="ECO:0000256" key="4">
    <source>
        <dbReference type="ARBA" id="ARBA00022833"/>
    </source>
</evidence>
<keyword evidence="9" id="KW-1185">Reference proteome</keyword>
<dbReference type="InterPro" id="IPR057357">
    <property type="entry name" value="Znf-C2H2_ZFAND2A/B"/>
</dbReference>
<evidence type="ECO:0000313" key="9">
    <source>
        <dbReference type="Proteomes" id="UP001479436"/>
    </source>
</evidence>
<evidence type="ECO:0000256" key="6">
    <source>
        <dbReference type="SAM" id="MobiDB-lite"/>
    </source>
</evidence>
<proteinExistence type="predicted"/>
<accession>A0ABR2VZA1</accession>
<keyword evidence="1" id="KW-0479">Metal-binding</keyword>
<evidence type="ECO:0000256" key="3">
    <source>
        <dbReference type="ARBA" id="ARBA00022771"/>
    </source>
</evidence>
<keyword evidence="2" id="KW-0677">Repeat</keyword>
<comment type="caution">
    <text evidence="8">The sequence shown here is derived from an EMBL/GenBank/DDBJ whole genome shotgun (WGS) entry which is preliminary data.</text>
</comment>
<dbReference type="Proteomes" id="UP001479436">
    <property type="component" value="Unassembled WGS sequence"/>
</dbReference>
<evidence type="ECO:0000256" key="5">
    <source>
        <dbReference type="PROSITE-ProRule" id="PRU00449"/>
    </source>
</evidence>
<dbReference type="InterPro" id="IPR000058">
    <property type="entry name" value="Znf_AN1"/>
</dbReference>
<keyword evidence="4" id="KW-0862">Zinc</keyword>
<evidence type="ECO:0000259" key="7">
    <source>
        <dbReference type="PROSITE" id="PS51039"/>
    </source>
</evidence>
<feature type="region of interest" description="Disordered" evidence="6">
    <location>
        <begin position="136"/>
        <end position="182"/>
    </location>
</feature>
<dbReference type="SMART" id="SM00154">
    <property type="entry name" value="ZnF_AN1"/>
    <property type="match status" value="2"/>
</dbReference>
<evidence type="ECO:0000313" key="8">
    <source>
        <dbReference type="EMBL" id="KAK9711148.1"/>
    </source>
</evidence>
<protein>
    <recommendedName>
        <fullName evidence="7">AN1-type domain-containing protein</fullName>
    </recommendedName>
</protein>
<dbReference type="PANTHER" id="PTHR14677">
    <property type="entry name" value="ARSENITE INDUCUBLE RNA ASSOCIATED PROTEIN AIP-1-RELATED"/>
    <property type="match status" value="1"/>
</dbReference>
<feature type="domain" description="AN1-type" evidence="7">
    <location>
        <begin position="4"/>
        <end position="52"/>
    </location>
</feature>
<reference evidence="8 9" key="1">
    <citation type="submission" date="2023-04" db="EMBL/GenBank/DDBJ databases">
        <title>Genome of Basidiobolus ranarum AG-B5.</title>
        <authorList>
            <person name="Stajich J.E."/>
            <person name="Carter-House D."/>
            <person name="Gryganskyi A."/>
        </authorList>
    </citation>
    <scope>NUCLEOTIDE SEQUENCE [LARGE SCALE GENOMIC DNA]</scope>
    <source>
        <strain evidence="8 9">AG-B5</strain>
    </source>
</reference>
<dbReference type="EMBL" id="JASJQH010007300">
    <property type="protein sequence ID" value="KAK9711148.1"/>
    <property type="molecule type" value="Genomic_DNA"/>
</dbReference>
<gene>
    <name evidence="8" type="ORF">K7432_008011</name>
</gene>
<dbReference type="Pfam" id="PF01428">
    <property type="entry name" value="zf-AN1"/>
    <property type="match status" value="2"/>
</dbReference>
<dbReference type="PANTHER" id="PTHR14677:SF40">
    <property type="entry name" value="CDC48-ASSOCIATED UBIQUITIN-LIKE_ZINC FINGER PROTEIN 1"/>
    <property type="match status" value="1"/>
</dbReference>
<name>A0ABR2VZA1_9FUNG</name>
<dbReference type="Gene3D" id="4.10.1110.10">
    <property type="entry name" value="AN1-like Zinc finger"/>
    <property type="match status" value="2"/>
</dbReference>
<dbReference type="Pfam" id="PF25403">
    <property type="entry name" value="zf-C2H2_ZFAND2"/>
    <property type="match status" value="1"/>
</dbReference>
<dbReference type="InterPro" id="IPR035896">
    <property type="entry name" value="AN1-like_Znf"/>
</dbReference>
<evidence type="ECO:0000256" key="2">
    <source>
        <dbReference type="ARBA" id="ARBA00022737"/>
    </source>
</evidence>
<dbReference type="SUPFAM" id="SSF118310">
    <property type="entry name" value="AN1-like Zinc finger"/>
    <property type="match status" value="2"/>
</dbReference>